<evidence type="ECO:0000313" key="17">
    <source>
        <dbReference type="Proteomes" id="UP000266258"/>
    </source>
</evidence>
<keyword evidence="17" id="KW-1185">Reference proteome</keyword>
<dbReference type="Pfam" id="PF01336">
    <property type="entry name" value="tRNA_anti-codon"/>
    <property type="match status" value="1"/>
</dbReference>
<feature type="binding site" evidence="13">
    <location>
        <position position="415"/>
    </location>
    <ligand>
        <name>Mg(2+)</name>
        <dbReference type="ChEBI" id="CHEBI:18420"/>
        <label>1</label>
    </ligand>
</feature>
<reference evidence="16 17" key="1">
    <citation type="submission" date="2017-08" db="EMBL/GenBank/DDBJ databases">
        <title>Reclassification of Bisgaard taxon 37 and 44.</title>
        <authorList>
            <person name="Christensen H."/>
        </authorList>
    </citation>
    <scope>NUCLEOTIDE SEQUENCE [LARGE SCALE GENOMIC DNA]</scope>
    <source>
        <strain evidence="16 17">B96_4</strain>
    </source>
</reference>
<evidence type="ECO:0000259" key="15">
    <source>
        <dbReference type="PROSITE" id="PS50862"/>
    </source>
</evidence>
<proteinExistence type="inferred from homology"/>
<dbReference type="CDD" id="cd00775">
    <property type="entry name" value="LysRS_core"/>
    <property type="match status" value="1"/>
</dbReference>
<dbReference type="CDD" id="cd04322">
    <property type="entry name" value="LysRS_N"/>
    <property type="match status" value="1"/>
</dbReference>
<dbReference type="GO" id="GO:0005524">
    <property type="term" value="F:ATP binding"/>
    <property type="evidence" value="ECO:0007669"/>
    <property type="project" value="UniProtKB-UniRule"/>
</dbReference>
<dbReference type="GO" id="GO:0000287">
    <property type="term" value="F:magnesium ion binding"/>
    <property type="evidence" value="ECO:0007669"/>
    <property type="project" value="UniProtKB-UniRule"/>
</dbReference>
<dbReference type="InterPro" id="IPR044136">
    <property type="entry name" value="Lys-tRNA-ligase_II_N"/>
</dbReference>
<feature type="binding site" evidence="13">
    <location>
        <position position="408"/>
    </location>
    <ligand>
        <name>Mg(2+)</name>
        <dbReference type="ChEBI" id="CHEBI:18420"/>
        <label>1</label>
    </ligand>
</feature>
<dbReference type="InterPro" id="IPR018149">
    <property type="entry name" value="Lys-tRNA-synth_II_C"/>
</dbReference>
<protein>
    <recommendedName>
        <fullName evidence="13">Lysine--tRNA ligase</fullName>
        <ecNumber evidence="13">6.1.1.6</ecNumber>
    </recommendedName>
    <alternativeName>
        <fullName evidence="13">Lysyl-tRNA synthetase</fullName>
        <shortName evidence="13">LysRS</shortName>
    </alternativeName>
</protein>
<dbReference type="SUPFAM" id="SSF50249">
    <property type="entry name" value="Nucleic acid-binding proteins"/>
    <property type="match status" value="1"/>
</dbReference>
<dbReference type="Pfam" id="PF00152">
    <property type="entry name" value="tRNA-synt_2"/>
    <property type="match status" value="1"/>
</dbReference>
<dbReference type="NCBIfam" id="TIGR00499">
    <property type="entry name" value="lysS_bact"/>
    <property type="match status" value="1"/>
</dbReference>
<comment type="subcellular location">
    <subcellularLocation>
        <location evidence="1 13">Cytoplasm</location>
    </subcellularLocation>
</comment>
<evidence type="ECO:0000256" key="8">
    <source>
        <dbReference type="ARBA" id="ARBA00022840"/>
    </source>
</evidence>
<dbReference type="InterPro" id="IPR004365">
    <property type="entry name" value="NA-bd_OB_tRNA"/>
</dbReference>
<dbReference type="NCBIfam" id="NF001756">
    <property type="entry name" value="PRK00484.1"/>
    <property type="match status" value="1"/>
</dbReference>
<dbReference type="InterPro" id="IPR045864">
    <property type="entry name" value="aa-tRNA-synth_II/BPL/LPL"/>
</dbReference>
<comment type="cofactor">
    <cofactor evidence="13 14">
        <name>Mg(2+)</name>
        <dbReference type="ChEBI" id="CHEBI:18420"/>
    </cofactor>
    <text evidence="13 14">Binds 3 Mg(2+) ions per subunit.</text>
</comment>
<dbReference type="FunFam" id="2.40.50.140:FF:000024">
    <property type="entry name" value="Lysine--tRNA ligase"/>
    <property type="match status" value="1"/>
</dbReference>
<feature type="binding site" evidence="13">
    <location>
        <position position="415"/>
    </location>
    <ligand>
        <name>Mg(2+)</name>
        <dbReference type="ChEBI" id="CHEBI:18420"/>
        <label>2</label>
    </ligand>
</feature>
<evidence type="ECO:0000256" key="6">
    <source>
        <dbReference type="ARBA" id="ARBA00022723"/>
    </source>
</evidence>
<evidence type="ECO:0000256" key="11">
    <source>
        <dbReference type="ARBA" id="ARBA00023146"/>
    </source>
</evidence>
<evidence type="ECO:0000256" key="10">
    <source>
        <dbReference type="ARBA" id="ARBA00022917"/>
    </source>
</evidence>
<dbReference type="InterPro" id="IPR006195">
    <property type="entry name" value="aa-tRNA-synth_II"/>
</dbReference>
<keyword evidence="11 13" id="KW-0030">Aminoacyl-tRNA synthetase</keyword>
<dbReference type="GO" id="GO:0006430">
    <property type="term" value="P:lysyl-tRNA aminoacylation"/>
    <property type="evidence" value="ECO:0007669"/>
    <property type="project" value="UniProtKB-UniRule"/>
</dbReference>
<evidence type="ECO:0000256" key="5">
    <source>
        <dbReference type="ARBA" id="ARBA00022598"/>
    </source>
</evidence>
<dbReference type="GO" id="GO:0042803">
    <property type="term" value="F:protein homodimerization activity"/>
    <property type="evidence" value="ECO:0007669"/>
    <property type="project" value="UniProtKB-ARBA"/>
</dbReference>
<keyword evidence="5 13" id="KW-0436">Ligase</keyword>
<dbReference type="RefSeq" id="WP_119497261.1">
    <property type="nucleotide sequence ID" value="NZ_NRJH01000045.1"/>
</dbReference>
<evidence type="ECO:0000256" key="14">
    <source>
        <dbReference type="RuleBase" id="RU000336"/>
    </source>
</evidence>
<dbReference type="GO" id="GO:0000049">
    <property type="term" value="F:tRNA binding"/>
    <property type="evidence" value="ECO:0007669"/>
    <property type="project" value="TreeGrafter"/>
</dbReference>
<dbReference type="OrthoDB" id="9802326at2"/>
<evidence type="ECO:0000256" key="2">
    <source>
        <dbReference type="ARBA" id="ARBA00008226"/>
    </source>
</evidence>
<dbReference type="GO" id="GO:0005829">
    <property type="term" value="C:cytosol"/>
    <property type="evidence" value="ECO:0007669"/>
    <property type="project" value="UniProtKB-ARBA"/>
</dbReference>
<dbReference type="Proteomes" id="UP000266258">
    <property type="component" value="Unassembled WGS sequence"/>
</dbReference>
<dbReference type="AlphaFoldDB" id="A0A3A1Y1U1"/>
<comment type="subunit">
    <text evidence="3 13">Homodimer.</text>
</comment>
<keyword evidence="9 13" id="KW-0460">Magnesium</keyword>
<accession>A0A3A1Y1U1</accession>
<evidence type="ECO:0000256" key="4">
    <source>
        <dbReference type="ARBA" id="ARBA00022490"/>
    </source>
</evidence>
<feature type="domain" description="Aminoacyl-transfer RNA synthetases class-II family profile" evidence="15">
    <location>
        <begin position="177"/>
        <end position="492"/>
    </location>
</feature>
<dbReference type="EC" id="6.1.1.6" evidence="13"/>
<dbReference type="InterPro" id="IPR012340">
    <property type="entry name" value="NA-bd_OB-fold"/>
</dbReference>
<evidence type="ECO:0000256" key="3">
    <source>
        <dbReference type="ARBA" id="ARBA00011738"/>
    </source>
</evidence>
<dbReference type="SUPFAM" id="SSF55681">
    <property type="entry name" value="Class II aaRS and biotin synthetases"/>
    <property type="match status" value="1"/>
</dbReference>
<keyword evidence="10 13" id="KW-0648">Protein biosynthesis</keyword>
<evidence type="ECO:0000313" key="16">
    <source>
        <dbReference type="EMBL" id="RIY32203.1"/>
    </source>
</evidence>
<dbReference type="GO" id="GO:0004824">
    <property type="term" value="F:lysine-tRNA ligase activity"/>
    <property type="evidence" value="ECO:0007669"/>
    <property type="project" value="UniProtKB-UniRule"/>
</dbReference>
<evidence type="ECO:0000256" key="1">
    <source>
        <dbReference type="ARBA" id="ARBA00004496"/>
    </source>
</evidence>
<dbReference type="InterPro" id="IPR004364">
    <property type="entry name" value="Aa-tRNA-synt_II"/>
</dbReference>
<dbReference type="PROSITE" id="PS50862">
    <property type="entry name" value="AA_TRNA_LIGASE_II"/>
    <property type="match status" value="1"/>
</dbReference>
<evidence type="ECO:0000256" key="9">
    <source>
        <dbReference type="ARBA" id="ARBA00022842"/>
    </source>
</evidence>
<keyword evidence="6 13" id="KW-0479">Metal-binding</keyword>
<keyword evidence="8 13" id="KW-0067">ATP-binding</keyword>
<keyword evidence="7 13" id="KW-0547">Nucleotide-binding</keyword>
<name>A0A3A1Y1U1_9GAMM</name>
<dbReference type="EMBL" id="NRJH01000045">
    <property type="protein sequence ID" value="RIY32203.1"/>
    <property type="molecule type" value="Genomic_DNA"/>
</dbReference>
<gene>
    <name evidence="13 16" type="primary">lysS</name>
    <name evidence="16" type="ORF">CJP74_05400</name>
</gene>
<evidence type="ECO:0000256" key="12">
    <source>
        <dbReference type="ARBA" id="ARBA00048573"/>
    </source>
</evidence>
<organism evidence="16 17">
    <name type="scientific">Psittacicella melopsittaci</name>
    <dbReference type="NCBI Taxonomy" id="2028576"/>
    <lineage>
        <taxon>Bacteria</taxon>
        <taxon>Pseudomonadati</taxon>
        <taxon>Pseudomonadota</taxon>
        <taxon>Gammaproteobacteria</taxon>
        <taxon>Pasteurellales</taxon>
        <taxon>Psittacicellaceae</taxon>
        <taxon>Psittacicella</taxon>
    </lineage>
</organism>
<dbReference type="HAMAP" id="MF_00252">
    <property type="entry name" value="Lys_tRNA_synth_class2"/>
    <property type="match status" value="1"/>
</dbReference>
<comment type="caution">
    <text evidence="16">The sequence shown here is derived from an EMBL/GenBank/DDBJ whole genome shotgun (WGS) entry which is preliminary data.</text>
</comment>
<keyword evidence="4 13" id="KW-0963">Cytoplasm</keyword>
<sequence length="497" mass="57178">MSDQNLDIANEFEARAQKLDELRARGVAFPNTFKRDHYSSELHEKYDAVDAEELKAAGHHAKIAGRVMFKRLMGKAAFISIQDGKGRIQAYLAKDLLGEEVYQYFKDYTDLGDIVAIEGQVFKTKTGELSIRASFFQILTKALRPLPDKFHGLEDQEIRYRKRYLDLIVNEDSRRTFEIRSKLISGIRNFLTARGFLEVETPMLHTLVGGAAARPFITHHNALDMDMYLRIAPELYLKRLVVGGFEKVFELNRNFRNEGVSVRHNPEFTMIEWYWAYANVFDNMNLTEELLESLAQDILGTTDVPYGDYVFNFKGPFARLTMIEAICKYAPEITEEQIMDEATCERLLKERGIEREKSWGHGRCIAELFEAVAEEHLIQPTFIYSYPLEVSPLARKNDENPFFTDRFEFFIGGREIGNAYSELNDAQDQAQRFRDQLKAKDLGDDEAMDYDEDFVEALEQGLPPTTGEGLGIDRLAMIFSNSPSIRDVILFPAMRHK</sequence>
<dbReference type="PANTHER" id="PTHR42918:SF15">
    <property type="entry name" value="LYSINE--TRNA LIGASE, CHLOROPLASTIC_MITOCHONDRIAL"/>
    <property type="match status" value="1"/>
</dbReference>
<comment type="catalytic activity">
    <reaction evidence="12 13 14">
        <text>tRNA(Lys) + L-lysine + ATP = L-lysyl-tRNA(Lys) + AMP + diphosphate</text>
        <dbReference type="Rhea" id="RHEA:20792"/>
        <dbReference type="Rhea" id="RHEA-COMP:9696"/>
        <dbReference type="Rhea" id="RHEA-COMP:9697"/>
        <dbReference type="ChEBI" id="CHEBI:30616"/>
        <dbReference type="ChEBI" id="CHEBI:32551"/>
        <dbReference type="ChEBI" id="CHEBI:33019"/>
        <dbReference type="ChEBI" id="CHEBI:78442"/>
        <dbReference type="ChEBI" id="CHEBI:78529"/>
        <dbReference type="ChEBI" id="CHEBI:456215"/>
        <dbReference type="EC" id="6.1.1.6"/>
    </reaction>
</comment>
<dbReference type="PRINTS" id="PR00982">
    <property type="entry name" value="TRNASYNTHLYS"/>
</dbReference>
<comment type="similarity">
    <text evidence="2 13">Belongs to the class-II aminoacyl-tRNA synthetase family.</text>
</comment>
<dbReference type="InterPro" id="IPR002313">
    <property type="entry name" value="Lys-tRNA-ligase_II"/>
</dbReference>
<dbReference type="Gene3D" id="2.40.50.140">
    <property type="entry name" value="Nucleic acid-binding proteins"/>
    <property type="match status" value="1"/>
</dbReference>
<evidence type="ECO:0000256" key="7">
    <source>
        <dbReference type="ARBA" id="ARBA00022741"/>
    </source>
</evidence>
<dbReference type="Gene3D" id="3.30.930.10">
    <property type="entry name" value="Bira Bifunctional Protein, Domain 2"/>
    <property type="match status" value="1"/>
</dbReference>
<dbReference type="PANTHER" id="PTHR42918">
    <property type="entry name" value="LYSYL-TRNA SYNTHETASE"/>
    <property type="match status" value="1"/>
</dbReference>
<evidence type="ECO:0000256" key="13">
    <source>
        <dbReference type="HAMAP-Rule" id="MF_00252"/>
    </source>
</evidence>
<dbReference type="FunFam" id="3.30.930.10:FF:000001">
    <property type="entry name" value="Lysine--tRNA ligase"/>
    <property type="match status" value="1"/>
</dbReference>